<dbReference type="EMBL" id="JAVDYG010000001">
    <property type="protein sequence ID" value="MDR7362478.1"/>
    <property type="molecule type" value="Genomic_DNA"/>
</dbReference>
<dbReference type="Proteomes" id="UP001183648">
    <property type="component" value="Unassembled WGS sequence"/>
</dbReference>
<evidence type="ECO:0000313" key="2">
    <source>
        <dbReference type="EMBL" id="MDR7362478.1"/>
    </source>
</evidence>
<dbReference type="RefSeq" id="WP_310301791.1">
    <property type="nucleotide sequence ID" value="NZ_JAVDYG010000001.1"/>
</dbReference>
<evidence type="ECO:0000256" key="1">
    <source>
        <dbReference type="SAM" id="MobiDB-lite"/>
    </source>
</evidence>
<reference evidence="2 3" key="1">
    <citation type="submission" date="2023-07" db="EMBL/GenBank/DDBJ databases">
        <title>Sequencing the genomes of 1000 actinobacteria strains.</title>
        <authorList>
            <person name="Klenk H.-P."/>
        </authorList>
    </citation>
    <scope>NUCLEOTIDE SEQUENCE [LARGE SCALE GENOMIC DNA]</scope>
    <source>
        <strain evidence="2 3">DSM 19426</strain>
    </source>
</reference>
<accession>A0ABU2BV27</accession>
<sequence>MTDPLERAAWSWVAHLLAGGTTAWAAWVESPESVAHDVRRPVGLDALPGAAQLELLRVLVEAAGAPLEESLALRVLRRPAPGRGPVDLPLGWPGEGQVTADGFHHRSAPPTDPGSLDVEEVLRVAAGVIADLLLEEPAAPRRRTRAVPTRLPRPRTGPSVWVEGPPRSRAAVRAELAAGGTRLHRPRLRWRGGRTLPDRVLVVVPPLERGLLEVWEDRSVAGAARRWERWVQEIQGSNRLPPSLRSRSVALWWAERIGADRVQVTVRHGVDAAGDLSALEVDVLRRVNAVLVLHRGGDDRAAIAARLGERLQGLGRSIGVPGPAELRVPVAQLRWLQAWSARITDGLTRAGYPVDGDLASLRPRPPAEGDVHSLDPREVLALMTALLLPGRAARRDPR</sequence>
<comment type="caution">
    <text evidence="2">The sequence shown here is derived from an EMBL/GenBank/DDBJ whole genome shotgun (WGS) entry which is preliminary data.</text>
</comment>
<organism evidence="2 3">
    <name type="scientific">Nocardioides marmoribigeumensis</name>
    <dbReference type="NCBI Taxonomy" id="433649"/>
    <lineage>
        <taxon>Bacteria</taxon>
        <taxon>Bacillati</taxon>
        <taxon>Actinomycetota</taxon>
        <taxon>Actinomycetes</taxon>
        <taxon>Propionibacteriales</taxon>
        <taxon>Nocardioidaceae</taxon>
        <taxon>Nocardioides</taxon>
    </lineage>
</organism>
<feature type="compositionally biased region" description="Low complexity" evidence="1">
    <location>
        <begin position="146"/>
        <end position="156"/>
    </location>
</feature>
<feature type="region of interest" description="Disordered" evidence="1">
    <location>
        <begin position="141"/>
        <end position="164"/>
    </location>
</feature>
<protein>
    <submittedName>
        <fullName evidence="2">Uncharacterized protein</fullName>
    </submittedName>
</protein>
<evidence type="ECO:0000313" key="3">
    <source>
        <dbReference type="Proteomes" id="UP001183648"/>
    </source>
</evidence>
<proteinExistence type="predicted"/>
<gene>
    <name evidence="2" type="ORF">J2S63_002031</name>
</gene>
<keyword evidence="3" id="KW-1185">Reference proteome</keyword>
<name>A0ABU2BV27_9ACTN</name>